<evidence type="ECO:0000313" key="2">
    <source>
        <dbReference type="EnsemblPlants" id="EMT08897"/>
    </source>
</evidence>
<protein>
    <submittedName>
        <fullName evidence="2">Uncharacterized protein</fullName>
    </submittedName>
</protein>
<sequence>MPVAASQQFALHGRGGEEEEEAGERRDDLVSAASPSPSGSTSLRGGEVTGAASWELGLPGPSPWNFWLIRGCRCAAHRCAAAASSVNRATRTNSGVS</sequence>
<accession>M8AWQ3</accession>
<name>M8AWQ3_AEGTA</name>
<dbReference type="EnsemblPlants" id="EMT08897">
    <property type="protein sequence ID" value="EMT08897"/>
    <property type="gene ID" value="F775_42662"/>
</dbReference>
<dbReference type="AlphaFoldDB" id="M8AWQ3"/>
<reference evidence="2" key="1">
    <citation type="submission" date="2015-06" db="UniProtKB">
        <authorList>
            <consortium name="EnsemblPlants"/>
        </authorList>
    </citation>
    <scope>IDENTIFICATION</scope>
</reference>
<evidence type="ECO:0000256" key="1">
    <source>
        <dbReference type="SAM" id="MobiDB-lite"/>
    </source>
</evidence>
<proteinExistence type="predicted"/>
<organism evidence="2">
    <name type="scientific">Aegilops tauschii</name>
    <name type="common">Tausch's goatgrass</name>
    <name type="synonym">Aegilops squarrosa</name>
    <dbReference type="NCBI Taxonomy" id="37682"/>
    <lineage>
        <taxon>Eukaryota</taxon>
        <taxon>Viridiplantae</taxon>
        <taxon>Streptophyta</taxon>
        <taxon>Embryophyta</taxon>
        <taxon>Tracheophyta</taxon>
        <taxon>Spermatophyta</taxon>
        <taxon>Magnoliopsida</taxon>
        <taxon>Liliopsida</taxon>
        <taxon>Poales</taxon>
        <taxon>Poaceae</taxon>
        <taxon>BOP clade</taxon>
        <taxon>Pooideae</taxon>
        <taxon>Triticodae</taxon>
        <taxon>Triticeae</taxon>
        <taxon>Triticinae</taxon>
        <taxon>Aegilops</taxon>
    </lineage>
</organism>
<feature type="region of interest" description="Disordered" evidence="1">
    <location>
        <begin position="1"/>
        <end position="47"/>
    </location>
</feature>
<feature type="compositionally biased region" description="Low complexity" evidence="1">
    <location>
        <begin position="31"/>
        <end position="42"/>
    </location>
</feature>